<evidence type="ECO:0000256" key="1">
    <source>
        <dbReference type="SAM" id="SignalP"/>
    </source>
</evidence>
<dbReference type="Pfam" id="PF09362">
    <property type="entry name" value="DUF1996"/>
    <property type="match status" value="1"/>
</dbReference>
<keyword evidence="1" id="KW-0732">Signal</keyword>
<reference evidence="3 4" key="1">
    <citation type="submission" date="2018-05" db="EMBL/GenBank/DDBJ databases">
        <title>Genome sequencing and assembly of the regulated plant pathogen Lachnellula willkommii and related sister species for the development of diagnostic species identification markers.</title>
        <authorList>
            <person name="Giroux E."/>
            <person name="Bilodeau G."/>
        </authorList>
    </citation>
    <scope>NUCLEOTIDE SEQUENCE [LARGE SCALE GENOMIC DNA]</scope>
    <source>
        <strain evidence="3 4">CBS 268.59</strain>
    </source>
</reference>
<feature type="domain" description="DUF1996" evidence="2">
    <location>
        <begin position="53"/>
        <end position="305"/>
    </location>
</feature>
<name>A0A8T9C8I5_9HELO</name>
<keyword evidence="4" id="KW-1185">Reference proteome</keyword>
<dbReference type="EMBL" id="QGMK01000770">
    <property type="protein sequence ID" value="TVY78413.1"/>
    <property type="molecule type" value="Genomic_DNA"/>
</dbReference>
<evidence type="ECO:0000259" key="2">
    <source>
        <dbReference type="Pfam" id="PF09362"/>
    </source>
</evidence>
<sequence>MQWKTLTLALALSAKNVYGSAVPVDADELAKRQYAQAAMMRFECSQLVVERIDPLVQPGATPSTHLHQIAGGNSFNASMTPISYSPATLSTCTSCTYSEDFSNYWTASLYFKARNGTFKRVPQLTNLGLKGKNGGLTVYYIPPYDGKTKVTAPPPGFRMIVGDPMLRTSTNEQKGLCHRCSPNIEQNPFGGAPCTGSDTAALPNTTCGGGIRATITFPTCWDGKNTDSPDHKSHMAYPSSGTFESNGACPSTHPVKMPQIMYEVMWDTRQFNDKSLWPTDGSNPFVYSTGDGTGYSWHGDYLFGWKDGVLQKALDARCSGDACTTLKTQTAAVANACMKSQQATEPVDGWVYGQVWQSGRHGAGAFVSIYALYMSSHSFSARRDSWSSDEQTWDANL</sequence>
<dbReference type="Proteomes" id="UP000469558">
    <property type="component" value="Unassembled WGS sequence"/>
</dbReference>
<protein>
    <recommendedName>
        <fullName evidence="2">DUF1996 domain-containing protein</fullName>
    </recommendedName>
</protein>
<evidence type="ECO:0000313" key="4">
    <source>
        <dbReference type="Proteomes" id="UP000469558"/>
    </source>
</evidence>
<feature type="signal peptide" evidence="1">
    <location>
        <begin position="1"/>
        <end position="21"/>
    </location>
</feature>
<gene>
    <name evidence="3" type="ORF">LSUE1_G006895</name>
</gene>
<dbReference type="OrthoDB" id="74764at2759"/>
<dbReference type="InterPro" id="IPR018535">
    <property type="entry name" value="DUF1996"/>
</dbReference>
<dbReference type="PANTHER" id="PTHR43662:SF2">
    <property type="entry name" value="DUF1996 DOMAIN-CONTAINING PROTEIN"/>
    <property type="match status" value="1"/>
</dbReference>
<organism evidence="3 4">
    <name type="scientific">Lachnellula suecica</name>
    <dbReference type="NCBI Taxonomy" id="602035"/>
    <lineage>
        <taxon>Eukaryota</taxon>
        <taxon>Fungi</taxon>
        <taxon>Dikarya</taxon>
        <taxon>Ascomycota</taxon>
        <taxon>Pezizomycotina</taxon>
        <taxon>Leotiomycetes</taxon>
        <taxon>Helotiales</taxon>
        <taxon>Lachnaceae</taxon>
        <taxon>Lachnellula</taxon>
    </lineage>
</organism>
<proteinExistence type="predicted"/>
<comment type="caution">
    <text evidence="3">The sequence shown here is derived from an EMBL/GenBank/DDBJ whole genome shotgun (WGS) entry which is preliminary data.</text>
</comment>
<feature type="chain" id="PRO_5035927595" description="DUF1996 domain-containing protein" evidence="1">
    <location>
        <begin position="22"/>
        <end position="397"/>
    </location>
</feature>
<accession>A0A8T9C8I5</accession>
<dbReference type="AlphaFoldDB" id="A0A8T9C8I5"/>
<dbReference type="PANTHER" id="PTHR43662">
    <property type="match status" value="1"/>
</dbReference>
<evidence type="ECO:0000313" key="3">
    <source>
        <dbReference type="EMBL" id="TVY78413.1"/>
    </source>
</evidence>